<dbReference type="InterPro" id="IPR051516">
    <property type="entry name" value="SETDB_methyltransferase"/>
</dbReference>
<evidence type="ECO:0000256" key="12">
    <source>
        <dbReference type="ARBA" id="ARBA00022853"/>
    </source>
</evidence>
<keyword evidence="12" id="KW-0156">Chromatin regulator</keyword>
<evidence type="ECO:0000259" key="19">
    <source>
        <dbReference type="PROSITE" id="PS50280"/>
    </source>
</evidence>
<dbReference type="Gene3D" id="3.40.30.10">
    <property type="entry name" value="Glutaredoxin"/>
    <property type="match status" value="1"/>
</dbReference>
<evidence type="ECO:0000256" key="16">
    <source>
        <dbReference type="ARBA" id="ARBA00023242"/>
    </source>
</evidence>
<dbReference type="InterPro" id="IPR010400">
    <property type="entry name" value="PITH_dom"/>
</dbReference>
<feature type="compositionally biased region" description="Acidic residues" evidence="18">
    <location>
        <begin position="617"/>
        <end position="628"/>
    </location>
</feature>
<evidence type="ECO:0000256" key="4">
    <source>
        <dbReference type="ARBA" id="ARBA00022491"/>
    </source>
</evidence>
<dbReference type="GO" id="GO:0070828">
    <property type="term" value="P:heterochromatin organization"/>
    <property type="evidence" value="ECO:0007669"/>
    <property type="project" value="TreeGrafter"/>
</dbReference>
<dbReference type="PROSITE" id="PS50982">
    <property type="entry name" value="MBD"/>
    <property type="match status" value="1"/>
</dbReference>
<dbReference type="GO" id="GO:0006950">
    <property type="term" value="P:response to stress"/>
    <property type="evidence" value="ECO:0007669"/>
    <property type="project" value="UniProtKB-ARBA"/>
</dbReference>
<feature type="region of interest" description="Disordered" evidence="18">
    <location>
        <begin position="467"/>
        <end position="487"/>
    </location>
</feature>
<dbReference type="InterPro" id="IPR037047">
    <property type="entry name" value="PITH_dom_sf"/>
</dbReference>
<dbReference type="Pfam" id="PF18359">
    <property type="entry name" value="Tudor_5"/>
    <property type="match status" value="1"/>
</dbReference>
<feature type="compositionally biased region" description="Acidic residues" evidence="18">
    <location>
        <begin position="750"/>
        <end position="789"/>
    </location>
</feature>
<feature type="compositionally biased region" description="Basic and acidic residues" evidence="18">
    <location>
        <begin position="704"/>
        <end position="717"/>
    </location>
</feature>
<dbReference type="PROSITE" id="PS50280">
    <property type="entry name" value="SET"/>
    <property type="match status" value="1"/>
</dbReference>
<feature type="compositionally biased region" description="Basic and acidic residues" evidence="18">
    <location>
        <begin position="862"/>
        <end position="890"/>
    </location>
</feature>
<evidence type="ECO:0000256" key="9">
    <source>
        <dbReference type="ARBA" id="ARBA00022737"/>
    </source>
</evidence>
<dbReference type="Pfam" id="PF01429">
    <property type="entry name" value="MBD"/>
    <property type="match status" value="1"/>
</dbReference>
<dbReference type="CDD" id="cd10517">
    <property type="entry name" value="SET_SETDB1"/>
    <property type="match status" value="1"/>
</dbReference>
<feature type="region of interest" description="Disordered" evidence="18">
    <location>
        <begin position="1601"/>
        <end position="1650"/>
    </location>
</feature>
<feature type="compositionally biased region" description="Basic and acidic residues" evidence="18">
    <location>
        <begin position="601"/>
        <end position="616"/>
    </location>
</feature>
<dbReference type="PROSITE" id="PS00194">
    <property type="entry name" value="THIOREDOXIN_1"/>
    <property type="match status" value="1"/>
</dbReference>
<dbReference type="Gene3D" id="2.60.120.470">
    <property type="entry name" value="PITH domain"/>
    <property type="match status" value="2"/>
</dbReference>
<dbReference type="SMART" id="SM00317">
    <property type="entry name" value="SET"/>
    <property type="match status" value="1"/>
</dbReference>
<dbReference type="SMART" id="SM00333">
    <property type="entry name" value="TUDOR"/>
    <property type="match status" value="1"/>
</dbReference>
<dbReference type="GO" id="GO:0003677">
    <property type="term" value="F:DNA binding"/>
    <property type="evidence" value="ECO:0007669"/>
    <property type="project" value="InterPro"/>
</dbReference>
<keyword evidence="14" id="KW-1015">Disulfide bond</keyword>
<keyword evidence="13" id="KW-0805">Transcription regulation</keyword>
<evidence type="ECO:0000259" key="22">
    <source>
        <dbReference type="PROSITE" id="PS51352"/>
    </source>
</evidence>
<feature type="compositionally biased region" description="Basic and acidic residues" evidence="18">
    <location>
        <begin position="958"/>
        <end position="991"/>
    </location>
</feature>
<feature type="compositionally biased region" description="Basic and acidic residues" evidence="18">
    <location>
        <begin position="1073"/>
        <end position="1089"/>
    </location>
</feature>
<dbReference type="Proteomes" id="UP000092461">
    <property type="component" value="Unassembled WGS sequence"/>
</dbReference>
<dbReference type="EMBL" id="AJWK01032639">
    <property type="status" value="NOT_ANNOTATED_CDS"/>
    <property type="molecule type" value="Genomic_DNA"/>
</dbReference>
<keyword evidence="7" id="KW-0949">S-adenosyl-L-methionine</keyword>
<dbReference type="SMART" id="SM00468">
    <property type="entry name" value="PreSET"/>
    <property type="match status" value="1"/>
</dbReference>
<dbReference type="InterPro" id="IPR041291">
    <property type="entry name" value="TUDOR_5"/>
</dbReference>
<comment type="subcellular location">
    <subcellularLocation>
        <location evidence="2">Chromosome</location>
    </subcellularLocation>
    <subcellularLocation>
        <location evidence="1">Nucleus</location>
    </subcellularLocation>
</comment>
<dbReference type="GO" id="GO:0032259">
    <property type="term" value="P:methylation"/>
    <property type="evidence" value="ECO:0007669"/>
    <property type="project" value="UniProtKB-KW"/>
</dbReference>
<evidence type="ECO:0000256" key="2">
    <source>
        <dbReference type="ARBA" id="ARBA00004286"/>
    </source>
</evidence>
<dbReference type="Gene3D" id="1.25.40.10">
    <property type="entry name" value="Tetratricopeptide repeat domain"/>
    <property type="match status" value="1"/>
</dbReference>
<evidence type="ECO:0000259" key="20">
    <source>
        <dbReference type="PROSITE" id="PS50867"/>
    </source>
</evidence>
<dbReference type="VEuPathDB" id="VectorBase:LLONM1_011810"/>
<feature type="compositionally biased region" description="Polar residues" evidence="18">
    <location>
        <begin position="2126"/>
        <end position="2136"/>
    </location>
</feature>
<dbReference type="InterPro" id="IPR017937">
    <property type="entry name" value="Thioredoxin_CS"/>
</dbReference>
<feature type="compositionally biased region" description="Basic and acidic residues" evidence="18">
    <location>
        <begin position="578"/>
        <end position="589"/>
    </location>
</feature>
<dbReference type="SMART" id="SM00391">
    <property type="entry name" value="MBD"/>
    <property type="match status" value="1"/>
</dbReference>
<dbReference type="VEuPathDB" id="VectorBase:LLOJ009396"/>
<feature type="compositionally biased region" description="Acidic residues" evidence="18">
    <location>
        <begin position="992"/>
        <end position="1008"/>
    </location>
</feature>
<dbReference type="Gene3D" id="3.30.890.10">
    <property type="entry name" value="Methyl-cpg-binding Protein 2, Chain A"/>
    <property type="match status" value="1"/>
</dbReference>
<feature type="repeat" description="TPR" evidence="17">
    <location>
        <begin position="375"/>
        <end position="408"/>
    </location>
</feature>
<dbReference type="CDD" id="cd01395">
    <property type="entry name" value="HMT_MBD"/>
    <property type="match status" value="1"/>
</dbReference>
<dbReference type="InterPro" id="IPR019734">
    <property type="entry name" value="TPR_rpt"/>
</dbReference>
<feature type="compositionally biased region" description="Basic and acidic residues" evidence="18">
    <location>
        <begin position="1601"/>
        <end position="1621"/>
    </location>
</feature>
<sequence length="2867" mass="324317">MAGCYFFFSFSFYPRAVVPTCAQRQGHPNVCVLDSGKEFSRCRMTEKYFGSSTEPSIFDKMLANPSVEDSSSMGFRGNVEAIPVADEIRDLWQPPEQEPGVPPLLTMPGVLSSEDLTDPVREAIATAFGPEEAKKNPSLTCNDVTQDERGLRKLIDEGCFRAAVNLTGRLLTIYGQGYGRLGQPAKHTPHSLQLWFTRFTLLVKLGMFDLCQMESDAFGELARPDIYYEFYPEMYTNRRGSMGSFSFRLLLAELPMYLGAANVALNRLTAMENTCRKIERVMQGTGVENNQKFWRRRRVRVQHSIINCALMLKNFSMVHHFIESLIEEKCWTNEELGALYSVAGKIYLQCGDILMAEKKLTSMRKLGLTSQEFQVQECVDKGLIYVAQNDFEEALKCFQKASSLQPTNAMISNNVAVCLLYLGRMKEAIATYENMTENNPKQAINENFMINLCTLEQLVPGKIDEAPQEGFSGTMETTPGDAKDTEGLYKVEDFPLPEDDEGKTVDGDKESVSVSASASRSVNEVFDEILKKEVVALWSSKEKEVTEEKETTVGNVQEENSEKELLSGGNVGVFEGNFGDKIEEKSNEIEEKEAEEENPEEIFRKLESLLAETKDEMEVDEEKLEDDEKVSSSKEIQEEGKIVEGDAEDNEKEALQSSSGKESNEEAEGICQEVESSDPNPLKDLLEDKDLALDEDSTSNGELPARRTPQDNKESEIVQHSGQENVPDLEEMDLDAPDTLEKPLKGAEMQIDDDEEFAAELEALKEEEEEDGADVQESSDSEVIEEDIVEAIKLPQESSEAQEAPEENPPKVQEAKEDDEELPEASESLDLPEDHPEVPESQSNLPEDSSQNLNVEKPQGSAEKHPELPEIDEEFTKIEDSEEANKEAEPKLPATANVYQEEEVPLPDSTEMEESHADAAEVPQEEDMEMRKAVEAILSDDSFPDLQIDEEAAVSTIPEDREKEAEVQDKAIDSQEAPEKIPENKEEKEALPEDDEVVLIEEDEPEEDEKGKEASPEGEKDKELPQEEIAQEKNEEIPKEAHQEEEKEEKDDSVIEIPEDEPSQEVPAATEAAKGEEENHEEAAEDHLSEGGSTKNGPISEEATKAASVTEDNNSSMSMDLMESNDVPSERADTVEDNSTPMDMEVDETANAEWAVKHFRKESTEEVSNKEASKESTMDRQKHYDCINSACKSSAAEEFSPAHGFIVSFYSTKKRKKTQYVCRPCYAVAMEKMMDYCSILTAQKPIFHHFPQHTEVVEISDSSEDSSPEDEMVQCMRRPLKEADRALIEKNLDEVIAETMKRVNINQQFEWTKHDLDTRFSKLEKSHAEVNEEFQKIQRTADSLFKNLNSREKQTTQNEPPIHIYTEFPPPEDRYAPVNYRMIRERATPCHVLDKLPGNGGDKDMRYRVRFVRHNQEGILSGKQLAFAEAPTQKLSVGCRVVAQFSAARRKLYYPGIVAEPTQETNKFRYLIFFDDGYVQYVFPGDVRRICWVSENVWEDVHPSSRDFIRNYLQENQYQRAVAQVKIGQKIEVERDGKWVSMRVAKVDCSLILVYFGEYTEWIYSGSQRLLPIYRMKMDSRLSTGKKLQTRNEPYVSFRNVVDDSQKETENRVKEEEENRGINRSVAKKSTQTVPPLPVAQPSQPSQPKQLMNNSTIFLEDDNYPKGKVVFYTAKFNMPPKSYTPHECNSECLYRISYDLNLYNPLAKPLLSGWERKIYRVKARRSVIYKAPCGRSLRNIEEVHRYLRLTDCSLNVDNYDFDPSVHCLAEYVIDSAIVRKTDISNGVETMPIGCVNCYDETVPPPCIYANHRIPTEGVHLNLDPEFLVGCDCTDDCMDKSKCSCWQTTAAGVRCLQPNIDINTVGYTYKKLYDPVPTGIYECNSRCKCKSSCLNRVVQHPLSLKLQVFKTANRGWGLRCLNDVPKGQFICIYAGHLLTEQKANEGGQNHGDEYFAELDYIEVAEGIKEGFEPEAPEEDSNSDRDDDYEYNPEKRRRASDSDDDYFSPTAAVVQKTIKTRSRTRGSDVQANKAQPEKPKEAEEGVISISDDEDDRDDDYEYNPEKRRRASDSDDDYFSPTAAVVQKTIKTRSRTRGSDVQANKAQPEKPKEAEEGVISISDDEDGESVNSANFQESPSFDLPPTERVPQSFVPNISIEKEVIPTNKTRSLRRMFGKKEDVYVMDAKIMGNIGRYFNHSCSPNLFVQNVFVDTHDLRFPWVSFFAMSHIRAGTELTWNYNYDVGTNPALRKEKWDLLAGVLVERLPILGKSLNPIETKYQKMLMDVEFEQSLLSDHERRHEKDILLAESIKKGLEVDLDDVASKQTAEDFEDACDEELEAFKLASRQTEADRKKDFTSVQRKLEDTLFLLVEQTVGNKKIFLLPQGVRQEGETMRQTADRVLREICGEKLNVQVYGNAPVGFYKYKYPQSQRKEAVGAKVFFFRAAHLAGNPGKVEKSEKGTGKMAVRVINDETHFQAELSAAGIKLVVVDFTATWCGPCQRIAPHFEQLPSKYPKAVFLKVDVDKCAETAAAQGVSAMPTFIFYRNRQKIDRLQGADLAGLENKIRQHIGSTEDDSGEDYGQGLMELNSFITKNECECLNESDDHPLEHALTPAGGFLQSDVDEQLIVSIAFNQPVKLHSLKIKAPVALGPKTIKLFINQPRTMDFDMAECCSSIQDLQLTEKELDGSPIALRFVKFQNVQNIQLFIKDNQSGDDTTQIDHLGFIGMPISTTKMEDFKRSDVDEQLIVSIAFNQPVKLHSLKIKAPVALGPKTIKLFINQPRTMDFDMAECCSSIQDLQLTEKELDGSPIALRFVKFQNVQNIQLFIKDNQSGDDTTQIDHLGFIGMPISTTKMEDFKRVIGKKGESH</sequence>
<keyword evidence="4" id="KW-0678">Repressor</keyword>
<keyword evidence="25" id="KW-1185">Reference proteome</keyword>
<evidence type="ECO:0000256" key="10">
    <source>
        <dbReference type="ARBA" id="ARBA00022803"/>
    </source>
</evidence>
<feature type="compositionally biased region" description="Basic and acidic residues" evidence="18">
    <location>
        <begin position="542"/>
        <end position="551"/>
    </location>
</feature>
<dbReference type="PROSITE" id="PS50005">
    <property type="entry name" value="TPR"/>
    <property type="match status" value="1"/>
</dbReference>
<dbReference type="GO" id="GO:0005634">
    <property type="term" value="C:nucleus"/>
    <property type="evidence" value="ECO:0007669"/>
    <property type="project" value="UniProtKB-SubCell"/>
</dbReference>
<keyword evidence="3" id="KW-0158">Chromosome</keyword>
<dbReference type="Pfam" id="PF05033">
    <property type="entry name" value="Pre-SET"/>
    <property type="match status" value="1"/>
</dbReference>
<dbReference type="InterPro" id="IPR036249">
    <property type="entry name" value="Thioredoxin-like_sf"/>
</dbReference>
<keyword evidence="6" id="KW-0808">Transferase</keyword>
<keyword evidence="16" id="KW-0539">Nucleus</keyword>
<dbReference type="InterPro" id="IPR001739">
    <property type="entry name" value="Methyl_CpG_DNA-bd"/>
</dbReference>
<dbReference type="InterPro" id="IPR047232">
    <property type="entry name" value="SETDB1/2-like_MBD"/>
</dbReference>
<keyword evidence="8" id="KW-0479">Metal-binding</keyword>
<dbReference type="PROSITE" id="PS50867">
    <property type="entry name" value="PRE_SET"/>
    <property type="match status" value="1"/>
</dbReference>
<evidence type="ECO:0000256" key="11">
    <source>
        <dbReference type="ARBA" id="ARBA00022833"/>
    </source>
</evidence>
<dbReference type="InterPro" id="IPR007728">
    <property type="entry name" value="Pre-SET_dom"/>
</dbReference>
<feature type="region of interest" description="Disordered" evidence="18">
    <location>
        <begin position="1970"/>
        <end position="2144"/>
    </location>
</feature>
<evidence type="ECO:0000256" key="14">
    <source>
        <dbReference type="ARBA" id="ARBA00023157"/>
    </source>
</evidence>
<feature type="compositionally biased region" description="Low complexity" evidence="18">
    <location>
        <begin position="791"/>
        <end position="802"/>
    </location>
</feature>
<evidence type="ECO:0000256" key="15">
    <source>
        <dbReference type="ARBA" id="ARBA00023163"/>
    </source>
</evidence>
<evidence type="ECO:0000256" key="6">
    <source>
        <dbReference type="ARBA" id="ARBA00022679"/>
    </source>
</evidence>
<dbReference type="InterPro" id="IPR011990">
    <property type="entry name" value="TPR-like_helical_dom_sf"/>
</dbReference>
<feature type="compositionally biased region" description="Polar residues" evidence="18">
    <location>
        <begin position="840"/>
        <end position="854"/>
    </location>
</feature>
<organism evidence="24 25">
    <name type="scientific">Lutzomyia longipalpis</name>
    <name type="common">Sand fly</name>
    <dbReference type="NCBI Taxonomy" id="7200"/>
    <lineage>
        <taxon>Eukaryota</taxon>
        <taxon>Metazoa</taxon>
        <taxon>Ecdysozoa</taxon>
        <taxon>Arthropoda</taxon>
        <taxon>Hexapoda</taxon>
        <taxon>Insecta</taxon>
        <taxon>Pterygota</taxon>
        <taxon>Neoptera</taxon>
        <taxon>Endopterygota</taxon>
        <taxon>Diptera</taxon>
        <taxon>Nematocera</taxon>
        <taxon>Psychodoidea</taxon>
        <taxon>Psychodidae</taxon>
        <taxon>Lutzomyia</taxon>
        <taxon>Lutzomyia</taxon>
    </lineage>
</organism>
<dbReference type="Pfam" id="PF06201">
    <property type="entry name" value="PITH"/>
    <property type="match status" value="1"/>
</dbReference>
<evidence type="ECO:0000256" key="1">
    <source>
        <dbReference type="ARBA" id="ARBA00004123"/>
    </source>
</evidence>
<dbReference type="GO" id="GO:0010629">
    <property type="term" value="P:negative regulation of gene expression"/>
    <property type="evidence" value="ECO:0007669"/>
    <property type="project" value="TreeGrafter"/>
</dbReference>
<dbReference type="GO" id="GO:0046974">
    <property type="term" value="F:histone H3K9 methyltransferase activity"/>
    <property type="evidence" value="ECO:0007669"/>
    <property type="project" value="UniProtKB-ARBA"/>
</dbReference>
<dbReference type="PANTHER" id="PTHR46024">
    <property type="entry name" value="HISTONE-LYSINE N-METHYLTRANSFERASE EGGLESS"/>
    <property type="match status" value="1"/>
</dbReference>
<dbReference type="SUPFAM" id="SSF54171">
    <property type="entry name" value="DNA-binding domain"/>
    <property type="match status" value="1"/>
</dbReference>
<reference evidence="24" key="1">
    <citation type="submission" date="2020-05" db="UniProtKB">
        <authorList>
            <consortium name="EnsemblMetazoa"/>
        </authorList>
    </citation>
    <scope>IDENTIFICATION</scope>
    <source>
        <strain evidence="24">Jacobina</strain>
    </source>
</reference>
<dbReference type="EMBL" id="AJWK01032641">
    <property type="status" value="NOT_ANNOTATED_CDS"/>
    <property type="molecule type" value="Genomic_DNA"/>
</dbReference>
<keyword evidence="9" id="KW-0677">Repeat</keyword>
<evidence type="ECO:0008006" key="26">
    <source>
        <dbReference type="Google" id="ProtNLM"/>
    </source>
</evidence>
<evidence type="ECO:0000259" key="23">
    <source>
        <dbReference type="PROSITE" id="PS51532"/>
    </source>
</evidence>
<dbReference type="InterPro" id="IPR046341">
    <property type="entry name" value="SET_dom_sf"/>
</dbReference>
<dbReference type="InterPro" id="IPR033650">
    <property type="entry name" value="Ribosomal_mL46_NUDIX"/>
</dbReference>
<evidence type="ECO:0000256" key="5">
    <source>
        <dbReference type="ARBA" id="ARBA00022603"/>
    </source>
</evidence>
<dbReference type="InterPro" id="IPR016177">
    <property type="entry name" value="DNA-bd_dom_sf"/>
</dbReference>
<keyword evidence="11" id="KW-0862">Zinc</keyword>
<dbReference type="Pfam" id="PF00085">
    <property type="entry name" value="Thioredoxin"/>
    <property type="match status" value="1"/>
</dbReference>
<dbReference type="PROSITE" id="PS51352">
    <property type="entry name" value="THIOREDOXIN_2"/>
    <property type="match status" value="1"/>
</dbReference>
<dbReference type="Pfam" id="PF07719">
    <property type="entry name" value="TPR_2"/>
    <property type="match status" value="1"/>
</dbReference>
<dbReference type="GO" id="GO:0008270">
    <property type="term" value="F:zinc ion binding"/>
    <property type="evidence" value="ECO:0007669"/>
    <property type="project" value="InterPro"/>
</dbReference>
<keyword evidence="15" id="KW-0804">Transcription</keyword>
<evidence type="ECO:0000256" key="13">
    <source>
        <dbReference type="ARBA" id="ARBA00023015"/>
    </source>
</evidence>
<dbReference type="GO" id="GO:0005737">
    <property type="term" value="C:cytoplasm"/>
    <property type="evidence" value="ECO:0007669"/>
    <property type="project" value="UniProtKB-ARBA"/>
</dbReference>
<dbReference type="InterPro" id="IPR013766">
    <property type="entry name" value="Thioredoxin_domain"/>
</dbReference>
<protein>
    <recommendedName>
        <fullName evidence="26">Histone-lysine N-methyltransferase eggless</fullName>
    </recommendedName>
</protein>
<dbReference type="InterPro" id="IPR002999">
    <property type="entry name" value="Tudor"/>
</dbReference>
<dbReference type="Pfam" id="PF18358">
    <property type="entry name" value="Tudor_4"/>
    <property type="match status" value="1"/>
</dbReference>
<dbReference type="GO" id="GO:0005694">
    <property type="term" value="C:chromosome"/>
    <property type="evidence" value="ECO:0007669"/>
    <property type="project" value="UniProtKB-SubCell"/>
</dbReference>
<dbReference type="Gene3D" id="2.30.30.140">
    <property type="match status" value="2"/>
</dbReference>
<evidence type="ECO:0000256" key="17">
    <source>
        <dbReference type="PROSITE-ProRule" id="PRU00339"/>
    </source>
</evidence>
<dbReference type="PROSITE" id="PS51532">
    <property type="entry name" value="PITH"/>
    <property type="match status" value="2"/>
</dbReference>
<feature type="compositionally biased region" description="Basic and acidic residues" evidence="18">
    <location>
        <begin position="629"/>
        <end position="644"/>
    </location>
</feature>
<evidence type="ECO:0000256" key="7">
    <source>
        <dbReference type="ARBA" id="ARBA00022691"/>
    </source>
</evidence>
<feature type="compositionally biased region" description="Basic and acidic residues" evidence="18">
    <location>
        <begin position="1009"/>
        <end position="1053"/>
    </location>
</feature>
<feature type="compositionally biased region" description="Polar residues" evidence="18">
    <location>
        <begin position="1641"/>
        <end position="1650"/>
    </location>
</feature>
<feature type="domain" description="Thioredoxin" evidence="22">
    <location>
        <begin position="2432"/>
        <end position="2569"/>
    </location>
</feature>
<proteinExistence type="predicted"/>
<dbReference type="InterPro" id="IPR001214">
    <property type="entry name" value="SET_dom"/>
</dbReference>
<dbReference type="InterPro" id="IPR008979">
    <property type="entry name" value="Galactose-bd-like_sf"/>
</dbReference>
<dbReference type="SMART" id="SM00028">
    <property type="entry name" value="TPR"/>
    <property type="match status" value="2"/>
</dbReference>
<feature type="domain" description="PITH" evidence="23">
    <location>
        <begin position="2575"/>
        <end position="2743"/>
    </location>
</feature>
<accession>A0A1B0CWL2</accession>
<feature type="compositionally biased region" description="Acidic residues" evidence="18">
    <location>
        <begin position="2048"/>
        <end position="2060"/>
    </location>
</feature>
<feature type="compositionally biased region" description="Acidic residues" evidence="18">
    <location>
        <begin position="1971"/>
        <end position="1989"/>
    </location>
</feature>
<dbReference type="Gene3D" id="2.170.270.10">
    <property type="entry name" value="SET domain"/>
    <property type="match status" value="1"/>
</dbReference>
<feature type="domain" description="PITH" evidence="23">
    <location>
        <begin position="2739"/>
        <end position="2863"/>
    </location>
</feature>
<feature type="compositionally biased region" description="Acidic residues" evidence="18">
    <location>
        <begin position="727"/>
        <end position="738"/>
    </location>
</feature>
<feature type="region of interest" description="Disordered" evidence="18">
    <location>
        <begin position="542"/>
        <end position="1141"/>
    </location>
</feature>
<dbReference type="CDD" id="cd04661">
    <property type="entry name" value="NUDIX_MRP_L46"/>
    <property type="match status" value="1"/>
</dbReference>
<dbReference type="EnsemblMetazoa" id="LLOJ009396-RA">
    <property type="protein sequence ID" value="LLOJ009396-PA"/>
    <property type="gene ID" value="LLOJ009396"/>
</dbReference>
<feature type="domain" description="Pre-SET" evidence="20">
    <location>
        <begin position="1828"/>
        <end position="1900"/>
    </location>
</feature>
<feature type="domain" description="SET" evidence="19">
    <location>
        <begin position="1903"/>
        <end position="2238"/>
    </location>
</feature>
<evidence type="ECO:0000313" key="24">
    <source>
        <dbReference type="EnsemblMetazoa" id="LLOJ009396-PA"/>
    </source>
</evidence>
<feature type="domain" description="MBD" evidence="21">
    <location>
        <begin position="1700"/>
        <end position="1766"/>
    </location>
</feature>
<dbReference type="EMBL" id="AJWK01032642">
    <property type="status" value="NOT_ANNOTATED_CDS"/>
    <property type="molecule type" value="Genomic_DNA"/>
</dbReference>
<evidence type="ECO:0000256" key="18">
    <source>
        <dbReference type="SAM" id="MobiDB-lite"/>
    </source>
</evidence>
<dbReference type="SUPFAM" id="SSF82199">
    <property type="entry name" value="SET domain"/>
    <property type="match status" value="1"/>
</dbReference>
<dbReference type="CDD" id="cd02947">
    <property type="entry name" value="TRX_family"/>
    <property type="match status" value="1"/>
</dbReference>
<dbReference type="Gene3D" id="3.90.79.10">
    <property type="entry name" value="Nucleoside Triphosphate Pyrophosphohydrolase"/>
    <property type="match status" value="1"/>
</dbReference>
<dbReference type="SUPFAM" id="SSF49785">
    <property type="entry name" value="Galactose-binding domain-like"/>
    <property type="match status" value="2"/>
</dbReference>
<evidence type="ECO:0000256" key="8">
    <source>
        <dbReference type="ARBA" id="ARBA00022723"/>
    </source>
</evidence>
<evidence type="ECO:0000256" key="3">
    <source>
        <dbReference type="ARBA" id="ARBA00022454"/>
    </source>
</evidence>
<dbReference type="InterPro" id="IPR041292">
    <property type="entry name" value="Tudor_4"/>
</dbReference>
<dbReference type="InterPro" id="IPR013105">
    <property type="entry name" value="TPR_2"/>
</dbReference>
<feature type="compositionally biased region" description="Acidic residues" evidence="18">
    <location>
        <begin position="590"/>
        <end position="600"/>
    </location>
</feature>
<keyword evidence="10 17" id="KW-0802">TPR repeat</keyword>
<dbReference type="EMBL" id="AJWK01032638">
    <property type="status" value="NOT_ANNOTATED_CDS"/>
    <property type="molecule type" value="Genomic_DNA"/>
</dbReference>
<keyword evidence="5" id="KW-0489">Methyltransferase</keyword>
<dbReference type="FunFam" id="3.40.30.10:FF:000245">
    <property type="entry name" value="Thioredoxin"/>
    <property type="match status" value="1"/>
</dbReference>
<dbReference type="Pfam" id="PF00856">
    <property type="entry name" value="SET"/>
    <property type="match status" value="1"/>
</dbReference>
<name>A0A1B0CWL2_LUTLO</name>
<dbReference type="PANTHER" id="PTHR46024:SF1">
    <property type="entry name" value="HISTONE-LYSINE N-METHYLTRANSFERASE EGGLESS"/>
    <property type="match status" value="1"/>
</dbReference>
<evidence type="ECO:0000313" key="25">
    <source>
        <dbReference type="Proteomes" id="UP000092461"/>
    </source>
</evidence>
<dbReference type="VEuPathDB" id="VectorBase:LLONM1_008041"/>
<dbReference type="EMBL" id="AJWK01032640">
    <property type="status" value="NOT_ANNOTATED_CDS"/>
    <property type="molecule type" value="Genomic_DNA"/>
</dbReference>
<evidence type="ECO:0000259" key="21">
    <source>
        <dbReference type="PROSITE" id="PS50982"/>
    </source>
</evidence>
<dbReference type="SUPFAM" id="SSF48452">
    <property type="entry name" value="TPR-like"/>
    <property type="match status" value="1"/>
</dbReference>
<dbReference type="SUPFAM" id="SSF52833">
    <property type="entry name" value="Thioredoxin-like"/>
    <property type="match status" value="1"/>
</dbReference>